<evidence type="ECO:0000313" key="2">
    <source>
        <dbReference type="EMBL" id="ORZ30339.1"/>
    </source>
</evidence>
<feature type="compositionally biased region" description="Basic residues" evidence="1">
    <location>
        <begin position="564"/>
        <end position="573"/>
    </location>
</feature>
<keyword evidence="3" id="KW-1185">Reference proteome</keyword>
<feature type="compositionally biased region" description="Basic and acidic residues" evidence="1">
    <location>
        <begin position="539"/>
        <end position="556"/>
    </location>
</feature>
<feature type="region of interest" description="Disordered" evidence="1">
    <location>
        <begin position="310"/>
        <end position="331"/>
    </location>
</feature>
<feature type="region of interest" description="Disordered" evidence="1">
    <location>
        <begin position="474"/>
        <end position="573"/>
    </location>
</feature>
<proteinExistence type="predicted"/>
<feature type="region of interest" description="Disordered" evidence="1">
    <location>
        <begin position="429"/>
        <end position="451"/>
    </location>
</feature>
<gene>
    <name evidence="2" type="ORF">BCR44DRAFT_95177</name>
</gene>
<comment type="caution">
    <text evidence="2">The sequence shown here is derived from an EMBL/GenBank/DDBJ whole genome shotgun (WGS) entry which is preliminary data.</text>
</comment>
<feature type="compositionally biased region" description="Polar residues" evidence="1">
    <location>
        <begin position="283"/>
        <end position="301"/>
    </location>
</feature>
<name>A0A1Y2H723_9FUNG</name>
<dbReference type="AlphaFoldDB" id="A0A1Y2H723"/>
<organism evidence="2 3">
    <name type="scientific">Catenaria anguillulae PL171</name>
    <dbReference type="NCBI Taxonomy" id="765915"/>
    <lineage>
        <taxon>Eukaryota</taxon>
        <taxon>Fungi</taxon>
        <taxon>Fungi incertae sedis</taxon>
        <taxon>Blastocladiomycota</taxon>
        <taxon>Blastocladiomycetes</taxon>
        <taxon>Blastocladiales</taxon>
        <taxon>Catenariaceae</taxon>
        <taxon>Catenaria</taxon>
    </lineage>
</organism>
<evidence type="ECO:0000313" key="3">
    <source>
        <dbReference type="Proteomes" id="UP000193411"/>
    </source>
</evidence>
<sequence>MSTCTPQPQPQPQPKATHRLQSIFVPPLNSGPILDPNRIDSGTPNSTSKFPIAASELTPHHSHRHPWCPRAALPPSSTPCHSHRHHSRHLPPLRRHRHAYQYQHQHQHQYRPHRLLSGQPAPSLDYVLVKHTSKMFATAVVASSGAAGAGAGIGSSSSGAMAVAMARSKQAHAAASSTFKPIRTMGGGGLAVGGRATVGGAPARAIEPTMSVPQPQLNVLKSPLNRLASRPASELIGARQFRSSSKPLTISTHNPIFANPGIDDVDDDSSLISLLFSPTTPTEQSTTIVASATRKQQQQRTLPIRILPRTVSTSPTRTPPSPSLSATRRALPPRFPLRPADVKAEFIILNTVAAVTLPSDSGIDPSSASASDQDAMLSEPELATAGHHAVTAQPPMVTSFKSIVKAESGLTDAADRAKLKRPRVKYLRKPKVQEGSDKAKRTRAKKGADEAGFYSPLRARVKLQGDLDQCARDEASSTCSSPRDSNQPLESFPLPCTTVNDKGKGKAKVKVKVTASNSRKRRRSDSFVVAADSASDGNDASREASPDHPADADEARSSAGGPVKVRKIAKGHK</sequence>
<evidence type="ECO:0000256" key="1">
    <source>
        <dbReference type="SAM" id="MobiDB-lite"/>
    </source>
</evidence>
<feature type="region of interest" description="Disordered" evidence="1">
    <location>
        <begin position="283"/>
        <end position="302"/>
    </location>
</feature>
<accession>A0A1Y2H723</accession>
<feature type="region of interest" description="Disordered" evidence="1">
    <location>
        <begin position="1"/>
        <end position="46"/>
    </location>
</feature>
<feature type="compositionally biased region" description="Polar residues" evidence="1">
    <location>
        <begin position="476"/>
        <end position="489"/>
    </location>
</feature>
<reference evidence="2 3" key="1">
    <citation type="submission" date="2016-07" db="EMBL/GenBank/DDBJ databases">
        <title>Pervasive Adenine N6-methylation of Active Genes in Fungi.</title>
        <authorList>
            <consortium name="DOE Joint Genome Institute"/>
            <person name="Mondo S.J."/>
            <person name="Dannebaum R.O."/>
            <person name="Kuo R.C."/>
            <person name="Labutti K."/>
            <person name="Haridas S."/>
            <person name="Kuo A."/>
            <person name="Salamov A."/>
            <person name="Ahrendt S.R."/>
            <person name="Lipzen A."/>
            <person name="Sullivan W."/>
            <person name="Andreopoulos W.B."/>
            <person name="Clum A."/>
            <person name="Lindquist E."/>
            <person name="Daum C."/>
            <person name="Ramamoorthy G.K."/>
            <person name="Gryganskyi A."/>
            <person name="Culley D."/>
            <person name="Magnuson J.K."/>
            <person name="James T.Y."/>
            <person name="O'Malley M.A."/>
            <person name="Stajich J.E."/>
            <person name="Spatafora J.W."/>
            <person name="Visel A."/>
            <person name="Grigoriev I.V."/>
        </authorList>
    </citation>
    <scope>NUCLEOTIDE SEQUENCE [LARGE SCALE GENOMIC DNA]</scope>
    <source>
        <strain evidence="2 3">PL171</strain>
    </source>
</reference>
<dbReference type="Proteomes" id="UP000193411">
    <property type="component" value="Unassembled WGS sequence"/>
</dbReference>
<feature type="compositionally biased region" description="Low complexity" evidence="1">
    <location>
        <begin position="526"/>
        <end position="538"/>
    </location>
</feature>
<dbReference type="EMBL" id="MCFL01000087">
    <property type="protein sequence ID" value="ORZ30339.1"/>
    <property type="molecule type" value="Genomic_DNA"/>
</dbReference>
<protein>
    <submittedName>
        <fullName evidence="2">Uncharacterized protein</fullName>
    </submittedName>
</protein>